<dbReference type="InterPro" id="IPR003959">
    <property type="entry name" value="ATPase_AAA_core"/>
</dbReference>
<comment type="caution">
    <text evidence="3">The sequence shown here is derived from an EMBL/GenBank/DDBJ whole genome shotgun (WGS) entry which is preliminary data.</text>
</comment>
<dbReference type="PANTHER" id="PTHR40396:SF1">
    <property type="entry name" value="ATPASE AAA-TYPE CORE DOMAIN-CONTAINING PROTEIN"/>
    <property type="match status" value="1"/>
</dbReference>
<feature type="domain" description="ATPase AAA-type core" evidence="2">
    <location>
        <begin position="209"/>
        <end position="384"/>
    </location>
</feature>
<dbReference type="InterPro" id="IPR003395">
    <property type="entry name" value="RecF/RecN/SMC_N"/>
</dbReference>
<organism evidence="3 4">
    <name type="scientific">Candidatus Thiomargarita nelsonii</name>
    <dbReference type="NCBI Taxonomy" id="1003181"/>
    <lineage>
        <taxon>Bacteria</taxon>
        <taxon>Pseudomonadati</taxon>
        <taxon>Pseudomonadota</taxon>
        <taxon>Gammaproteobacteria</taxon>
        <taxon>Thiotrichales</taxon>
        <taxon>Thiotrichaceae</taxon>
        <taxon>Thiomargarita</taxon>
    </lineage>
</organism>
<name>A0A0A6PE27_9GAMM</name>
<proteinExistence type="predicted"/>
<protein>
    <recommendedName>
        <fullName evidence="5">ATPase AAA-type core domain-containing protein</fullName>
    </recommendedName>
</protein>
<dbReference type="Gene3D" id="3.40.50.300">
    <property type="entry name" value="P-loop containing nucleotide triphosphate hydrolases"/>
    <property type="match status" value="2"/>
</dbReference>
<dbReference type="InterPro" id="IPR027417">
    <property type="entry name" value="P-loop_NTPase"/>
</dbReference>
<reference evidence="3 4" key="1">
    <citation type="journal article" date="2016" name="Front. Microbiol.">
        <title>Single-Cell (Meta-)Genomics of a Dimorphic Candidatus Thiomargarita nelsonii Reveals Genomic Plasticity.</title>
        <authorList>
            <person name="Flood B.E."/>
            <person name="Fliss P."/>
            <person name="Jones D.S."/>
            <person name="Dick G.J."/>
            <person name="Jain S."/>
            <person name="Kaster A.K."/>
            <person name="Winkel M."/>
            <person name="Mussmann M."/>
            <person name="Bailey J."/>
        </authorList>
    </citation>
    <scope>NUCLEOTIDE SEQUENCE [LARGE SCALE GENOMIC DNA]</scope>
    <source>
        <strain evidence="3">Hydrate Ridge</strain>
    </source>
</reference>
<dbReference type="Pfam" id="PF13304">
    <property type="entry name" value="AAA_21"/>
    <property type="match status" value="1"/>
</dbReference>
<dbReference type="Proteomes" id="UP000030428">
    <property type="component" value="Unassembled WGS sequence"/>
</dbReference>
<dbReference type="SUPFAM" id="SSF52540">
    <property type="entry name" value="P-loop containing nucleoside triphosphate hydrolases"/>
    <property type="match status" value="1"/>
</dbReference>
<dbReference type="GO" id="GO:0016887">
    <property type="term" value="F:ATP hydrolysis activity"/>
    <property type="evidence" value="ECO:0007669"/>
    <property type="project" value="InterPro"/>
</dbReference>
<dbReference type="AlphaFoldDB" id="A0A0A6PE27"/>
<sequence>MITKIEIDGFKTFNNFKIELSPFVIIAGANGSGKSNLFDAILLLSRLAETDLKSAFQEQRGEARELFTQYPDGNYAKQMRFIVEVLVDREVKDSWGGEKKLKYTRLKYTLEISRDKDKRGLDRLYITKEELLPIKKATDKWCKHYAKRDYWIPKIKGGRNVAFINTEPDTEKRIPTIYLRQDGTRGGKPSRADEVEQTVLSGVANTEFPHAFAMREEMRRWKLLQLNPVKLRKPSPILAKDFIGADGSNLPAALARMKAEDLYVTKDISREINNLLPGITAIDVEEDRSKDQYVLISISQDGRKFSSRVLSEGTLRVLALLVFKLDIQHKGVLCFEEPENGIHPFRLENLTTLLRELASDFENEEEQDIPLRQLIINTHPPILVGNFFKNHELDCNILYATLFSKVDPQKKQALRFTKMIPVTVHPAQSLFDFGDITEQEQKITLSEVQKYLQTKDFEGVLTPLLSQYNKMKTKKFVKIG</sequence>
<evidence type="ECO:0000259" key="1">
    <source>
        <dbReference type="Pfam" id="PF02463"/>
    </source>
</evidence>
<dbReference type="PANTHER" id="PTHR40396">
    <property type="entry name" value="ATPASE-LIKE PROTEIN"/>
    <property type="match status" value="1"/>
</dbReference>
<keyword evidence="4" id="KW-1185">Reference proteome</keyword>
<evidence type="ECO:0000313" key="3">
    <source>
        <dbReference type="EMBL" id="KHD09819.1"/>
    </source>
</evidence>
<dbReference type="EMBL" id="JSZA02000063">
    <property type="protein sequence ID" value="KHD09819.1"/>
    <property type="molecule type" value="Genomic_DNA"/>
</dbReference>
<evidence type="ECO:0008006" key="5">
    <source>
        <dbReference type="Google" id="ProtNLM"/>
    </source>
</evidence>
<dbReference type="GO" id="GO:0005524">
    <property type="term" value="F:ATP binding"/>
    <property type="evidence" value="ECO:0007669"/>
    <property type="project" value="InterPro"/>
</dbReference>
<accession>A0A0A6PE27</accession>
<dbReference type="Pfam" id="PF02463">
    <property type="entry name" value="SMC_N"/>
    <property type="match status" value="1"/>
</dbReference>
<evidence type="ECO:0000313" key="4">
    <source>
        <dbReference type="Proteomes" id="UP000030428"/>
    </source>
</evidence>
<gene>
    <name evidence="3" type="ORF">PN36_16845</name>
</gene>
<feature type="domain" description="RecF/RecN/SMC N-terminal" evidence="1">
    <location>
        <begin position="1"/>
        <end position="55"/>
    </location>
</feature>
<evidence type="ECO:0000259" key="2">
    <source>
        <dbReference type="Pfam" id="PF13304"/>
    </source>
</evidence>